<dbReference type="Pfam" id="PF01757">
    <property type="entry name" value="Acyl_transf_3"/>
    <property type="match status" value="1"/>
</dbReference>
<feature type="transmembrane region" description="Helical" evidence="10">
    <location>
        <begin position="143"/>
        <end position="164"/>
    </location>
</feature>
<evidence type="ECO:0000313" key="13">
    <source>
        <dbReference type="Proteomes" id="UP000626244"/>
    </source>
</evidence>
<dbReference type="AlphaFoldDB" id="A0A8J3ARR9"/>
<gene>
    <name evidence="12" type="ORF">GCM10007380_38850</name>
</gene>
<feature type="transmembrane region" description="Helical" evidence="10">
    <location>
        <begin position="334"/>
        <end position="352"/>
    </location>
</feature>
<dbReference type="Proteomes" id="UP000626244">
    <property type="component" value="Unassembled WGS sequence"/>
</dbReference>
<dbReference type="EMBL" id="BMHB01000003">
    <property type="protein sequence ID" value="GGI17619.1"/>
    <property type="molecule type" value="Genomic_DNA"/>
</dbReference>
<name>A0A8J3ARR9_9BACI</name>
<dbReference type="CDD" id="cd01840">
    <property type="entry name" value="SGNH_hydrolase_yrhL_like"/>
    <property type="match status" value="1"/>
</dbReference>
<evidence type="ECO:0000256" key="5">
    <source>
        <dbReference type="ARBA" id="ARBA00022692"/>
    </source>
</evidence>
<feature type="compositionally biased region" description="Low complexity" evidence="9">
    <location>
        <begin position="463"/>
        <end position="472"/>
    </location>
</feature>
<feature type="domain" description="Acyltransferase 3" evidence="11">
    <location>
        <begin position="13"/>
        <end position="348"/>
    </location>
</feature>
<comment type="subcellular location">
    <subcellularLocation>
        <location evidence="1">Cell membrane</location>
        <topology evidence="1">Multi-pass membrane protein</topology>
    </subcellularLocation>
</comment>
<evidence type="ECO:0000256" key="8">
    <source>
        <dbReference type="ARBA" id="ARBA00023315"/>
    </source>
</evidence>
<feature type="transmembrane region" description="Helical" evidence="10">
    <location>
        <begin position="81"/>
        <end position="99"/>
    </location>
</feature>
<feature type="transmembrane region" description="Helical" evidence="10">
    <location>
        <begin position="383"/>
        <end position="403"/>
    </location>
</feature>
<sequence>MSNSAKKQFRYMPGLDGLRALAVLSVIAYHLNLPGTSGGFLGVTVFFVLSGYLITDLLIAEWSITKKIDLKNFWIRRAKRLLPGMFTLILVVIATVSIFQPSLISSLKQDSIAAVFYYSNWWYIFHDLSYFESFGPPSLLNHFWSLAVEEQFYILWPIIILIGLRFMKRKSLLFLVTITGAIISALLMALLFVPGSDPSRVYYGTDTRAFSLLIGAALAMMWPSRKLTNKISASGRITLDIMGFFGLIIFICMVCKTNQYDSFLYQGGMFLLSISTAMLIASLAHPASIIGRALAMRPLKWVGLRSYGIYLWHFPVIILFTPKIDTGEISFIRVSFQVILIFGLAALSYRFIEDPIRKGKLELIWGKVRSGQLKMKDICLKHLIVISSFILLIAISSFGISSLPGANGAKASSEIEAIQNLPKQSSQIVEKEKMKPKPHKTPIVDRDEHTSKPNQHSQIGHSTNKPVTNNNKTTKKKQSITIIGDSVVINAIPYLQKSYPTLKADAKIGRQFADAPKIIQQLQKTNSLGEVVIIELGTNGAFTKKQMISVIKSLGDKKILFVNTRVPRQWESIVNKNFKEVSSNFSKNTKVVDWYKASANHNSYFESDGVHLKPEGAKVYASLIKNAIESFK</sequence>
<dbReference type="InterPro" id="IPR050879">
    <property type="entry name" value="Acyltransferase_3"/>
</dbReference>
<evidence type="ECO:0000256" key="3">
    <source>
        <dbReference type="ARBA" id="ARBA00022475"/>
    </source>
</evidence>
<protein>
    <submittedName>
        <fullName evidence="12">Acyltransferase</fullName>
    </submittedName>
</protein>
<feature type="transmembrane region" description="Helical" evidence="10">
    <location>
        <begin position="207"/>
        <end position="225"/>
    </location>
</feature>
<dbReference type="InterPro" id="IPR036514">
    <property type="entry name" value="SGNH_hydro_sf"/>
</dbReference>
<evidence type="ECO:0000256" key="2">
    <source>
        <dbReference type="ARBA" id="ARBA00007400"/>
    </source>
</evidence>
<keyword evidence="5 10" id="KW-0812">Transmembrane</keyword>
<feature type="transmembrane region" description="Helical" evidence="10">
    <location>
        <begin position="37"/>
        <end position="60"/>
    </location>
</feature>
<dbReference type="Gene3D" id="3.40.50.1110">
    <property type="entry name" value="SGNH hydrolase"/>
    <property type="match status" value="1"/>
</dbReference>
<dbReference type="GO" id="GO:0009103">
    <property type="term" value="P:lipopolysaccharide biosynthetic process"/>
    <property type="evidence" value="ECO:0007669"/>
    <property type="project" value="TreeGrafter"/>
</dbReference>
<evidence type="ECO:0000256" key="9">
    <source>
        <dbReference type="SAM" id="MobiDB-lite"/>
    </source>
</evidence>
<dbReference type="GO" id="GO:0005886">
    <property type="term" value="C:plasma membrane"/>
    <property type="evidence" value="ECO:0007669"/>
    <property type="project" value="UniProtKB-SubCell"/>
</dbReference>
<keyword evidence="4" id="KW-0808">Transferase</keyword>
<feature type="transmembrane region" description="Helical" evidence="10">
    <location>
        <begin position="171"/>
        <end position="195"/>
    </location>
</feature>
<organism evidence="12 13">
    <name type="scientific">Gottfriedia solisilvae</name>
    <dbReference type="NCBI Taxonomy" id="1516104"/>
    <lineage>
        <taxon>Bacteria</taxon>
        <taxon>Bacillati</taxon>
        <taxon>Bacillota</taxon>
        <taxon>Bacilli</taxon>
        <taxon>Bacillales</taxon>
        <taxon>Bacillaceae</taxon>
        <taxon>Gottfriedia</taxon>
    </lineage>
</organism>
<keyword evidence="6 10" id="KW-1133">Transmembrane helix</keyword>
<dbReference type="InterPro" id="IPR002656">
    <property type="entry name" value="Acyl_transf_3_dom"/>
</dbReference>
<keyword evidence="8 12" id="KW-0012">Acyltransferase</keyword>
<dbReference type="OrthoDB" id="9796461at2"/>
<evidence type="ECO:0000256" key="1">
    <source>
        <dbReference type="ARBA" id="ARBA00004651"/>
    </source>
</evidence>
<evidence type="ECO:0000256" key="10">
    <source>
        <dbReference type="SAM" id="Phobius"/>
    </source>
</evidence>
<feature type="compositionally biased region" description="Polar residues" evidence="9">
    <location>
        <begin position="452"/>
        <end position="462"/>
    </location>
</feature>
<feature type="compositionally biased region" description="Basic and acidic residues" evidence="9">
    <location>
        <begin position="442"/>
        <end position="451"/>
    </location>
</feature>
<feature type="region of interest" description="Disordered" evidence="9">
    <location>
        <begin position="426"/>
        <end position="473"/>
    </location>
</feature>
<dbReference type="PANTHER" id="PTHR23028:SF53">
    <property type="entry name" value="ACYL_TRANSF_3 DOMAIN-CONTAINING PROTEIN"/>
    <property type="match status" value="1"/>
</dbReference>
<evidence type="ECO:0000256" key="7">
    <source>
        <dbReference type="ARBA" id="ARBA00023136"/>
    </source>
</evidence>
<dbReference type="RefSeq" id="WP_088001907.1">
    <property type="nucleotide sequence ID" value="NZ_BMHB01000003.1"/>
</dbReference>
<dbReference type="GO" id="GO:0016747">
    <property type="term" value="F:acyltransferase activity, transferring groups other than amino-acyl groups"/>
    <property type="evidence" value="ECO:0007669"/>
    <property type="project" value="InterPro"/>
</dbReference>
<evidence type="ECO:0000256" key="4">
    <source>
        <dbReference type="ARBA" id="ARBA00022679"/>
    </source>
</evidence>
<proteinExistence type="inferred from homology"/>
<reference evidence="13" key="1">
    <citation type="journal article" date="2019" name="Int. J. Syst. Evol. Microbiol.">
        <title>The Global Catalogue of Microorganisms (GCM) 10K type strain sequencing project: providing services to taxonomists for standard genome sequencing and annotation.</title>
        <authorList>
            <consortium name="The Broad Institute Genomics Platform"/>
            <consortium name="The Broad Institute Genome Sequencing Center for Infectious Disease"/>
            <person name="Wu L."/>
            <person name="Ma J."/>
        </authorList>
    </citation>
    <scope>NUCLEOTIDE SEQUENCE [LARGE SCALE GENOMIC DNA]</scope>
    <source>
        <strain evidence="13">CGMCC 1.14993</strain>
    </source>
</reference>
<feature type="transmembrane region" description="Helical" evidence="10">
    <location>
        <begin position="263"/>
        <end position="284"/>
    </location>
</feature>
<keyword evidence="3" id="KW-1003">Cell membrane</keyword>
<comment type="similarity">
    <text evidence="2">Belongs to the acyltransferase 3 family.</text>
</comment>
<keyword evidence="13" id="KW-1185">Reference proteome</keyword>
<dbReference type="PANTHER" id="PTHR23028">
    <property type="entry name" value="ACETYLTRANSFERASE"/>
    <property type="match status" value="1"/>
</dbReference>
<comment type="caution">
    <text evidence="12">The sequence shown here is derived from an EMBL/GenBank/DDBJ whole genome shotgun (WGS) entry which is preliminary data.</text>
</comment>
<feature type="transmembrane region" description="Helical" evidence="10">
    <location>
        <begin position="237"/>
        <end position="257"/>
    </location>
</feature>
<evidence type="ECO:0000259" key="11">
    <source>
        <dbReference type="Pfam" id="PF01757"/>
    </source>
</evidence>
<evidence type="ECO:0000256" key="6">
    <source>
        <dbReference type="ARBA" id="ARBA00022989"/>
    </source>
</evidence>
<keyword evidence="7 10" id="KW-0472">Membrane</keyword>
<accession>A0A8J3ARR9</accession>
<evidence type="ECO:0000313" key="12">
    <source>
        <dbReference type="EMBL" id="GGI17619.1"/>
    </source>
</evidence>
<feature type="transmembrane region" description="Helical" evidence="10">
    <location>
        <begin position="304"/>
        <end position="322"/>
    </location>
</feature>
<dbReference type="SUPFAM" id="SSF52266">
    <property type="entry name" value="SGNH hydrolase"/>
    <property type="match status" value="1"/>
</dbReference>